<feature type="domain" description="DUF4178" evidence="1">
    <location>
        <begin position="28"/>
        <end position="170"/>
    </location>
</feature>
<name>A0A1E3XAD7_9BACT</name>
<dbReference type="Proteomes" id="UP000094056">
    <property type="component" value="Unassembled WGS sequence"/>
</dbReference>
<protein>
    <recommendedName>
        <fullName evidence="1">DUF4178 domain-containing protein</fullName>
    </recommendedName>
</protein>
<gene>
    <name evidence="2" type="ORF">SCARUB_02314</name>
</gene>
<evidence type="ECO:0000313" key="3">
    <source>
        <dbReference type="Proteomes" id="UP000094056"/>
    </source>
</evidence>
<comment type="caution">
    <text evidence="2">The sequence shown here is derived from an EMBL/GenBank/DDBJ whole genome shotgun (WGS) entry which is preliminary data.</text>
</comment>
<dbReference type="InterPro" id="IPR025235">
    <property type="entry name" value="DUF4178"/>
</dbReference>
<dbReference type="Pfam" id="PF13785">
    <property type="entry name" value="DUF4178"/>
    <property type="match status" value="1"/>
</dbReference>
<reference evidence="2 3" key="1">
    <citation type="submission" date="2016-07" db="EMBL/GenBank/DDBJ databases">
        <title>Draft genome of Scalindua rubra, obtained from a brine-seawater interface in the Red Sea, sheds light on salt adaptation in anammox bacteria.</title>
        <authorList>
            <person name="Speth D.R."/>
            <person name="Lagkouvardos I."/>
            <person name="Wang Y."/>
            <person name="Qian P.-Y."/>
            <person name="Dutilh B.E."/>
            <person name="Jetten M.S."/>
        </authorList>
    </citation>
    <scope>NUCLEOTIDE SEQUENCE [LARGE SCALE GENOMIC DNA]</scope>
    <source>
        <strain evidence="2">BSI-1</strain>
    </source>
</reference>
<sequence>MAWNRMFGKKKKKEELDPFQDLVLSKLKVGYLVDYDLKTWKVTEYNKYDWGNGDYSYEWELTSGNEVVYLECEDDDEPEWVLAKKIPFKKLGPGLGKHIREKEDPPNEIEYDGVIYYLEDGSGGYFCKGGGEQKTEFLYWDFLDESEEKILTIEQWEEDKFEASVGKYVEEYQFTNILPG</sequence>
<accession>A0A1E3XAD7</accession>
<dbReference type="EMBL" id="MAYW01000057">
    <property type="protein sequence ID" value="ODS32563.1"/>
    <property type="molecule type" value="Genomic_DNA"/>
</dbReference>
<evidence type="ECO:0000313" key="2">
    <source>
        <dbReference type="EMBL" id="ODS32563.1"/>
    </source>
</evidence>
<evidence type="ECO:0000259" key="1">
    <source>
        <dbReference type="Pfam" id="PF13785"/>
    </source>
</evidence>
<dbReference type="AlphaFoldDB" id="A0A1E3XAD7"/>
<organism evidence="2 3">
    <name type="scientific">Candidatus Scalindua rubra</name>
    <dbReference type="NCBI Taxonomy" id="1872076"/>
    <lineage>
        <taxon>Bacteria</taxon>
        <taxon>Pseudomonadati</taxon>
        <taxon>Planctomycetota</taxon>
        <taxon>Candidatus Brocadiia</taxon>
        <taxon>Candidatus Brocadiales</taxon>
        <taxon>Candidatus Scalinduaceae</taxon>
        <taxon>Candidatus Scalindua</taxon>
    </lineage>
</organism>
<proteinExistence type="predicted"/>